<evidence type="ECO:0000256" key="2">
    <source>
        <dbReference type="ARBA" id="ARBA00022475"/>
    </source>
</evidence>
<dbReference type="InterPro" id="IPR001279">
    <property type="entry name" value="Metallo-B-lactamas"/>
</dbReference>
<name>A0A8J6N778_9BACT</name>
<feature type="transmembrane region" description="Helical" evidence="6">
    <location>
        <begin position="56"/>
        <end position="75"/>
    </location>
</feature>
<protein>
    <submittedName>
        <fullName evidence="8">DNA internalization-related competence protein ComEC/Rec2</fullName>
    </submittedName>
</protein>
<feature type="transmembrane region" description="Helical" evidence="6">
    <location>
        <begin position="9"/>
        <end position="27"/>
    </location>
</feature>
<evidence type="ECO:0000256" key="3">
    <source>
        <dbReference type="ARBA" id="ARBA00022692"/>
    </source>
</evidence>
<reference evidence="8 9" key="1">
    <citation type="submission" date="2020-08" db="EMBL/GenBank/DDBJ databases">
        <title>Bridging the membrane lipid divide: bacteria of the FCB group superphylum have the potential to synthesize archaeal ether lipids.</title>
        <authorList>
            <person name="Villanueva L."/>
            <person name="Von Meijenfeldt F.A.B."/>
            <person name="Westbye A.B."/>
            <person name="Yadav S."/>
            <person name="Hopmans E.C."/>
            <person name="Dutilh B.E."/>
            <person name="Sinninghe Damste J.S."/>
        </authorList>
    </citation>
    <scope>NUCLEOTIDE SEQUENCE [LARGE SCALE GENOMIC DNA]</scope>
    <source>
        <strain evidence="8">NIOZ-UU82</strain>
    </source>
</reference>
<dbReference type="Gene3D" id="3.60.15.10">
    <property type="entry name" value="Ribonuclease Z/Hydroxyacylglutathione hydrolase-like"/>
    <property type="match status" value="1"/>
</dbReference>
<evidence type="ECO:0000256" key="5">
    <source>
        <dbReference type="ARBA" id="ARBA00023136"/>
    </source>
</evidence>
<dbReference type="InterPro" id="IPR052159">
    <property type="entry name" value="Competence_DNA_uptake"/>
</dbReference>
<feature type="transmembrane region" description="Helical" evidence="6">
    <location>
        <begin position="399"/>
        <end position="418"/>
    </location>
</feature>
<dbReference type="NCBIfam" id="TIGR00360">
    <property type="entry name" value="ComEC_N-term"/>
    <property type="match status" value="1"/>
</dbReference>
<accession>A0A8J6N778</accession>
<dbReference type="NCBIfam" id="TIGR00361">
    <property type="entry name" value="ComEC_Rec2"/>
    <property type="match status" value="1"/>
</dbReference>
<evidence type="ECO:0000256" key="4">
    <source>
        <dbReference type="ARBA" id="ARBA00022989"/>
    </source>
</evidence>
<dbReference type="GO" id="GO:0030420">
    <property type="term" value="P:establishment of competence for transformation"/>
    <property type="evidence" value="ECO:0007669"/>
    <property type="project" value="InterPro"/>
</dbReference>
<dbReference type="Pfam" id="PF13567">
    <property type="entry name" value="DUF4131"/>
    <property type="match status" value="1"/>
</dbReference>
<organism evidence="8 9">
    <name type="scientific">Candidatus Desulfaltia bathyphila</name>
    <dbReference type="NCBI Taxonomy" id="2841697"/>
    <lineage>
        <taxon>Bacteria</taxon>
        <taxon>Pseudomonadati</taxon>
        <taxon>Thermodesulfobacteriota</taxon>
        <taxon>Desulfobacteria</taxon>
        <taxon>Desulfobacterales</taxon>
        <taxon>Desulfobacterales incertae sedis</taxon>
        <taxon>Candidatus Desulfaltia</taxon>
    </lineage>
</organism>
<sequence length="829" mass="93396">MAYRIYSRPIIPLLISMIFGIVSGSRFPDNAIWAYSTIFLCAGLILLKIIYKKNLFFLPLVIFFVFGYLLIQPWVAPRFPPNHITYFTDNHRWKIVGVVDKNPAIYNNRLRIILRIETLGRDNSSFPVTGKIRVTVTKPFPDISVGDRLSLIGKIRSIRNFNNPGGFNYRRYMAFKKIWGSAYVPGKRVVILNRNSDPGINTIIEKARNKISDLINKTGEGDQQGVLKALIVGDRTGVVNIREAFNRAGIGHLLAISGLHIGIIATASFIFFRRLLSYIKFFLWNAWTKKGAAILSLFPVILYGLISGMSPSTQRAVIMAAVFLMTFLFEREQDPMNTLAMAAMIILVAYPPSLFSISFQLSFIAVLSIIYGWSLRYINSTGNKGMIKKGWGIRILERLFSFALVSFFAILGTLPLVMFYFNQISLVGIVANLLIVPIIGFVVIPLGLISVLLYPLSIFVATICIMASAAVVAHTLDIVHYIAGLPFAAIKTITPNFFEIGCYYALGWSILRLVGFRRRSRKNGVPGRRTAAIVAVVIIFAGSLDTCYWVYNRFWRNDLRVTIIDVGQGSSALVELPGGRCFLIDGGGFSDNSIFDVGARIVAPFLWRKKIKTIDTIVLSHPNADHLNGLLYIARHFNVKRLWCNSDSTDINSYREFMEIIKKNRIETVAFKDMPRSYKINGARFKILYPPKDYIDKRKNEKWRNLNNNSLVIKVSFGSKSILFPGDIMACAEREIVATHGDELKSTILIAPHHGSKTSSTTMFLQKIKPEIVIISAGWKNSFRFPNQSVLKRYNENNCRIFRTDKNGALAISIDDQALKIKPFITSSF</sequence>
<keyword evidence="3 6" id="KW-0812">Transmembrane</keyword>
<evidence type="ECO:0000313" key="9">
    <source>
        <dbReference type="Proteomes" id="UP000603545"/>
    </source>
</evidence>
<dbReference type="SMART" id="SM00849">
    <property type="entry name" value="Lactamase_B"/>
    <property type="match status" value="1"/>
</dbReference>
<dbReference type="InterPro" id="IPR035681">
    <property type="entry name" value="ComA-like_MBL"/>
</dbReference>
<keyword evidence="2" id="KW-1003">Cell membrane</keyword>
<dbReference type="EMBL" id="JACNLL010000036">
    <property type="protein sequence ID" value="MBC8199127.1"/>
    <property type="molecule type" value="Genomic_DNA"/>
</dbReference>
<feature type="transmembrane region" description="Helical" evidence="6">
    <location>
        <begin position="250"/>
        <end position="272"/>
    </location>
</feature>
<dbReference type="InterPro" id="IPR025405">
    <property type="entry name" value="DUF4131"/>
</dbReference>
<dbReference type="GO" id="GO:0005886">
    <property type="term" value="C:plasma membrane"/>
    <property type="evidence" value="ECO:0007669"/>
    <property type="project" value="UniProtKB-SubCell"/>
</dbReference>
<feature type="transmembrane region" description="Helical" evidence="6">
    <location>
        <begin position="451"/>
        <end position="473"/>
    </location>
</feature>
<proteinExistence type="predicted"/>
<evidence type="ECO:0000259" key="7">
    <source>
        <dbReference type="SMART" id="SM00849"/>
    </source>
</evidence>
<dbReference type="Pfam" id="PF03772">
    <property type="entry name" value="Competence"/>
    <property type="match status" value="1"/>
</dbReference>
<dbReference type="SUPFAM" id="SSF56281">
    <property type="entry name" value="Metallo-hydrolase/oxidoreductase"/>
    <property type="match status" value="1"/>
</dbReference>
<dbReference type="InterPro" id="IPR004797">
    <property type="entry name" value="Competence_ComEC/Rec2"/>
</dbReference>
<feature type="transmembrane region" description="Helical" evidence="6">
    <location>
        <begin position="284"/>
        <end position="306"/>
    </location>
</feature>
<dbReference type="InterPro" id="IPR036866">
    <property type="entry name" value="RibonucZ/Hydroxyglut_hydro"/>
</dbReference>
<dbReference type="PANTHER" id="PTHR30619:SF1">
    <property type="entry name" value="RECOMBINATION PROTEIN 2"/>
    <property type="match status" value="1"/>
</dbReference>
<feature type="transmembrane region" description="Helical" evidence="6">
    <location>
        <begin position="493"/>
        <end position="511"/>
    </location>
</feature>
<dbReference type="Proteomes" id="UP000603545">
    <property type="component" value="Unassembled WGS sequence"/>
</dbReference>
<dbReference type="CDD" id="cd07731">
    <property type="entry name" value="ComA-like_MBL-fold"/>
    <property type="match status" value="1"/>
</dbReference>
<feature type="domain" description="Metallo-beta-lactamase" evidence="7">
    <location>
        <begin position="568"/>
        <end position="779"/>
    </location>
</feature>
<keyword evidence="5 6" id="KW-0472">Membrane</keyword>
<feature type="transmembrane region" description="Helical" evidence="6">
    <location>
        <begin position="531"/>
        <end position="551"/>
    </location>
</feature>
<evidence type="ECO:0000313" key="8">
    <source>
        <dbReference type="EMBL" id="MBC8199127.1"/>
    </source>
</evidence>
<keyword evidence="4 6" id="KW-1133">Transmembrane helix</keyword>
<dbReference type="Pfam" id="PF00753">
    <property type="entry name" value="Lactamase_B"/>
    <property type="match status" value="1"/>
</dbReference>
<dbReference type="AlphaFoldDB" id="A0A8J6N778"/>
<feature type="transmembrane region" description="Helical" evidence="6">
    <location>
        <begin position="33"/>
        <end position="51"/>
    </location>
</feature>
<comment type="caution">
    <text evidence="8">The sequence shown here is derived from an EMBL/GenBank/DDBJ whole genome shotgun (WGS) entry which is preliminary data.</text>
</comment>
<feature type="transmembrane region" description="Helical" evidence="6">
    <location>
        <begin position="424"/>
        <end position="444"/>
    </location>
</feature>
<evidence type="ECO:0000256" key="6">
    <source>
        <dbReference type="SAM" id="Phobius"/>
    </source>
</evidence>
<dbReference type="InterPro" id="IPR004477">
    <property type="entry name" value="ComEC_N"/>
</dbReference>
<feature type="transmembrane region" description="Helical" evidence="6">
    <location>
        <begin position="359"/>
        <end position="378"/>
    </location>
</feature>
<comment type="subcellular location">
    <subcellularLocation>
        <location evidence="1">Cell membrane</location>
        <topology evidence="1">Multi-pass membrane protein</topology>
    </subcellularLocation>
</comment>
<gene>
    <name evidence="8" type="ORF">H8E80_03655</name>
</gene>
<evidence type="ECO:0000256" key="1">
    <source>
        <dbReference type="ARBA" id="ARBA00004651"/>
    </source>
</evidence>
<dbReference type="PANTHER" id="PTHR30619">
    <property type="entry name" value="DNA INTERNALIZATION/COMPETENCE PROTEIN COMEC/REC2"/>
    <property type="match status" value="1"/>
</dbReference>